<dbReference type="InterPro" id="IPR019742">
    <property type="entry name" value="MacrogloblnA2_CS"/>
</dbReference>
<dbReference type="InterPro" id="IPR047565">
    <property type="entry name" value="Alpha-macroglob_thiol-ester_cl"/>
</dbReference>
<dbReference type="GO" id="GO:0005615">
    <property type="term" value="C:extracellular space"/>
    <property type="evidence" value="ECO:0007669"/>
    <property type="project" value="InterPro"/>
</dbReference>
<accession>A0A8C8E8P1</accession>
<dbReference type="SMART" id="SM01419">
    <property type="entry name" value="Thiol-ester_cl"/>
    <property type="match status" value="1"/>
</dbReference>
<dbReference type="InterPro" id="IPR036595">
    <property type="entry name" value="A-macroglobulin_rcpt-bd_sf"/>
</dbReference>
<dbReference type="InterPro" id="IPR011626">
    <property type="entry name" value="Alpha-macroglobulin_TED"/>
</dbReference>
<dbReference type="InterPro" id="IPR041813">
    <property type="entry name" value="A2M_TED"/>
</dbReference>
<dbReference type="InterPro" id="IPR050473">
    <property type="entry name" value="A2M/Complement_sys"/>
</dbReference>
<dbReference type="Gene3D" id="2.60.120.1540">
    <property type="match status" value="1"/>
</dbReference>
<dbReference type="Pfam" id="PF07677">
    <property type="entry name" value="A2M_recep"/>
    <property type="match status" value="1"/>
</dbReference>
<dbReference type="PANTHER" id="PTHR11412">
    <property type="entry name" value="MACROGLOBULIN / COMPLEMENT"/>
    <property type="match status" value="1"/>
</dbReference>
<dbReference type="Ensembl" id="ENSOSUT00000008463.1">
    <property type="protein sequence ID" value="ENSOSUP00000008158.1"/>
    <property type="gene ID" value="ENSOSUG00000005983.1"/>
</dbReference>
<dbReference type="InterPro" id="IPR008930">
    <property type="entry name" value="Terpenoid_cyclase/PrenylTrfase"/>
</dbReference>
<proteinExistence type="predicted"/>
<dbReference type="Proteomes" id="UP000694552">
    <property type="component" value="Unplaced"/>
</dbReference>
<dbReference type="AlphaFoldDB" id="A0A8C8E8P1"/>
<organism evidence="3 4">
    <name type="scientific">Otus sunia</name>
    <name type="common">Oriental scops-owl</name>
    <dbReference type="NCBI Taxonomy" id="257818"/>
    <lineage>
        <taxon>Eukaryota</taxon>
        <taxon>Metazoa</taxon>
        <taxon>Chordata</taxon>
        <taxon>Craniata</taxon>
        <taxon>Vertebrata</taxon>
        <taxon>Euteleostomi</taxon>
        <taxon>Archelosauria</taxon>
        <taxon>Archosauria</taxon>
        <taxon>Dinosauria</taxon>
        <taxon>Saurischia</taxon>
        <taxon>Theropoda</taxon>
        <taxon>Coelurosauria</taxon>
        <taxon>Aves</taxon>
        <taxon>Neognathae</taxon>
        <taxon>Neoaves</taxon>
        <taxon>Telluraves</taxon>
        <taxon>Strigiformes</taxon>
        <taxon>Strigidae</taxon>
        <taxon>Otus</taxon>
    </lineage>
</organism>
<name>A0A8C8E8P1_9STRI</name>
<sequence length="489" mass="54898">PAEVLEGSGRATFSVIGDIMGPALQNLDRLLEMPFGCGEQNMVQFAPNIFILQYLNKTKQLDPEIEDKALNFLRTGYQRQLFFKHDDGSYSAFGKADNQSNTWLTAFVARSFGQASSHIYIDKNHVHSALLWLQKHQLPSGCFQSVGKLFNNDLKVWLKITGFGFLSQDTMLDNALHCLKNVSLDKTNLYVKALMAYVFTLTKDMEMREQLLDMLEKETGRLLLFRRLQVLEIMTVREESSLIEIVAYILLAHVSKPDLAPNDASVSKLVHWLSSQRNAFGGFASTQDTVVSLQALAQYAALIPQEIRDVKVTVKSKETSPLEFHVHAKNKLVLHQASLLAVPGIYTVQATGSGCVYVQTTLYYNTPPPKPEDVFILDVETVPRECEGVRKEIDIHVSVSYVGARGTSNMALVEVEMLSGFIPVRSSLEEVRHFPLTLPEEMKIYFPEVLGETSLKLNISVEQDVEVQNLKAATVHVYDYYKPGEISLT</sequence>
<dbReference type="SMART" id="SM01361">
    <property type="entry name" value="A2M_recep"/>
    <property type="match status" value="1"/>
</dbReference>
<dbReference type="SUPFAM" id="SSF48239">
    <property type="entry name" value="Terpenoid cyclases/Protein prenyltransferases"/>
    <property type="match status" value="1"/>
</dbReference>
<keyword evidence="4" id="KW-1185">Reference proteome</keyword>
<keyword evidence="1" id="KW-1015">Disulfide bond</keyword>
<reference evidence="3" key="2">
    <citation type="submission" date="2025-09" db="UniProtKB">
        <authorList>
            <consortium name="Ensembl"/>
        </authorList>
    </citation>
    <scope>IDENTIFICATION</scope>
</reference>
<dbReference type="Gene3D" id="2.60.40.690">
    <property type="entry name" value="Alpha-macroglobulin, receptor-binding domain"/>
    <property type="match status" value="1"/>
</dbReference>
<protein>
    <recommendedName>
        <fullName evidence="2">Alpha-macroglobulin receptor-binding domain-containing protein</fullName>
    </recommendedName>
</protein>
<evidence type="ECO:0000259" key="2">
    <source>
        <dbReference type="SMART" id="SM01361"/>
    </source>
</evidence>
<reference evidence="3" key="1">
    <citation type="submission" date="2025-08" db="UniProtKB">
        <authorList>
            <consortium name="Ensembl"/>
        </authorList>
    </citation>
    <scope>IDENTIFICATION</scope>
</reference>
<evidence type="ECO:0000313" key="3">
    <source>
        <dbReference type="Ensembl" id="ENSOSUP00000008158.1"/>
    </source>
</evidence>
<feature type="domain" description="Alpha-macroglobulin receptor-binding" evidence="2">
    <location>
        <begin position="408"/>
        <end position="488"/>
    </location>
</feature>
<dbReference type="Gene3D" id="1.50.10.20">
    <property type="match status" value="1"/>
</dbReference>
<dbReference type="CDD" id="cd02897">
    <property type="entry name" value="A2M_2"/>
    <property type="match status" value="1"/>
</dbReference>
<dbReference type="PANTHER" id="PTHR11412:SF185">
    <property type="entry name" value="ALPHA-2-MACROGLOBULIN-LIKE PROTEIN 1"/>
    <property type="match status" value="1"/>
</dbReference>
<dbReference type="InterPro" id="IPR009048">
    <property type="entry name" value="A-macroglobulin_rcpt-bd"/>
</dbReference>
<dbReference type="PROSITE" id="PS00477">
    <property type="entry name" value="ALPHA_2_MACROGLOBULIN"/>
    <property type="match status" value="1"/>
</dbReference>
<evidence type="ECO:0000256" key="1">
    <source>
        <dbReference type="ARBA" id="ARBA00023157"/>
    </source>
</evidence>
<evidence type="ECO:0000313" key="4">
    <source>
        <dbReference type="Proteomes" id="UP000694552"/>
    </source>
</evidence>
<dbReference type="SUPFAM" id="SSF49410">
    <property type="entry name" value="Alpha-macroglobulin receptor domain"/>
    <property type="match status" value="1"/>
</dbReference>
<dbReference type="Pfam" id="PF07678">
    <property type="entry name" value="TED_complement"/>
    <property type="match status" value="1"/>
</dbReference>